<evidence type="ECO:0000256" key="6">
    <source>
        <dbReference type="ARBA" id="ARBA00023136"/>
    </source>
</evidence>
<keyword evidence="4" id="KW-0813">Transport</keyword>
<comment type="caution">
    <text evidence="11">The sequence shown here is derived from an EMBL/GenBank/DDBJ whole genome shotgun (WGS) entry which is preliminary data.</text>
</comment>
<keyword evidence="6 9" id="KW-0472">Membrane</keyword>
<evidence type="ECO:0000256" key="5">
    <source>
        <dbReference type="ARBA" id="ARBA00023054"/>
    </source>
</evidence>
<dbReference type="InterPro" id="IPR044565">
    <property type="entry name" value="Sec22"/>
</dbReference>
<keyword evidence="4" id="KW-0653">Protein transport</keyword>
<feature type="domain" description="Longin" evidence="10">
    <location>
        <begin position="6"/>
        <end position="119"/>
    </location>
</feature>
<dbReference type="GO" id="GO:0005484">
    <property type="term" value="F:SNAP receptor activity"/>
    <property type="evidence" value="ECO:0007669"/>
    <property type="project" value="InterPro"/>
</dbReference>
<dbReference type="InterPro" id="IPR010908">
    <property type="entry name" value="Longin_dom"/>
</dbReference>
<dbReference type="Pfam" id="PF13774">
    <property type="entry name" value="Longin"/>
    <property type="match status" value="1"/>
</dbReference>
<evidence type="ECO:0000256" key="7">
    <source>
        <dbReference type="ARBA" id="ARBA00024173"/>
    </source>
</evidence>
<dbReference type="GO" id="GO:0006890">
    <property type="term" value="P:retrograde vesicle-mediated transport, Golgi to endoplasmic reticulum"/>
    <property type="evidence" value="ECO:0007669"/>
    <property type="project" value="InterPro"/>
</dbReference>
<dbReference type="Gene3D" id="3.30.450.50">
    <property type="entry name" value="Longin domain"/>
    <property type="match status" value="1"/>
</dbReference>
<dbReference type="EMBL" id="KZ308731">
    <property type="protein sequence ID" value="KAG8233592.1"/>
    <property type="molecule type" value="Genomic_DNA"/>
</dbReference>
<dbReference type="Pfam" id="PF25970">
    <property type="entry name" value="SEC22a_C"/>
    <property type="match status" value="1"/>
</dbReference>
<dbReference type="Proteomes" id="UP000792457">
    <property type="component" value="Unassembled WGS sequence"/>
</dbReference>
<accession>A0A8K0KFM1</accession>
<evidence type="ECO:0000313" key="11">
    <source>
        <dbReference type="EMBL" id="KAG8233592.1"/>
    </source>
</evidence>
<dbReference type="GO" id="GO:0006888">
    <property type="term" value="P:endoplasmic reticulum to Golgi vesicle-mediated transport"/>
    <property type="evidence" value="ECO:0007669"/>
    <property type="project" value="InterPro"/>
</dbReference>
<protein>
    <recommendedName>
        <fullName evidence="10">Longin domain-containing protein</fullName>
    </recommendedName>
</protein>
<keyword evidence="9" id="KW-1133">Transmembrane helix</keyword>
<evidence type="ECO:0000256" key="9">
    <source>
        <dbReference type="SAM" id="Phobius"/>
    </source>
</evidence>
<dbReference type="PANTHER" id="PTHR45837">
    <property type="entry name" value="VESICLE-TRAFFICKING PROTEIN SEC22B"/>
    <property type="match status" value="1"/>
</dbReference>
<evidence type="ECO:0000256" key="4">
    <source>
        <dbReference type="ARBA" id="ARBA00022927"/>
    </source>
</evidence>
<evidence type="ECO:0000256" key="2">
    <source>
        <dbReference type="ARBA" id="ARBA00004223"/>
    </source>
</evidence>
<keyword evidence="5" id="KW-0175">Coiled coil</keyword>
<evidence type="ECO:0000256" key="3">
    <source>
        <dbReference type="ARBA" id="ARBA00008025"/>
    </source>
</evidence>
<dbReference type="InterPro" id="IPR011012">
    <property type="entry name" value="Longin-like_dom_sf"/>
</dbReference>
<organism evidence="11 12">
    <name type="scientific">Ladona fulva</name>
    <name type="common">Scarce chaser dragonfly</name>
    <name type="synonym">Libellula fulva</name>
    <dbReference type="NCBI Taxonomy" id="123851"/>
    <lineage>
        <taxon>Eukaryota</taxon>
        <taxon>Metazoa</taxon>
        <taxon>Ecdysozoa</taxon>
        <taxon>Arthropoda</taxon>
        <taxon>Hexapoda</taxon>
        <taxon>Insecta</taxon>
        <taxon>Pterygota</taxon>
        <taxon>Palaeoptera</taxon>
        <taxon>Odonata</taxon>
        <taxon>Epiprocta</taxon>
        <taxon>Anisoptera</taxon>
        <taxon>Libelluloidea</taxon>
        <taxon>Libellulidae</taxon>
        <taxon>Ladona</taxon>
    </lineage>
</organism>
<feature type="transmembrane region" description="Helical" evidence="9">
    <location>
        <begin position="254"/>
        <end position="272"/>
    </location>
</feature>
<dbReference type="CDD" id="cd14824">
    <property type="entry name" value="Longin"/>
    <property type="match status" value="1"/>
</dbReference>
<dbReference type="InterPro" id="IPR059071">
    <property type="entry name" value="SEC22a-c_C"/>
</dbReference>
<dbReference type="PROSITE" id="PS50859">
    <property type="entry name" value="LONGIN"/>
    <property type="match status" value="1"/>
</dbReference>
<reference evidence="11" key="2">
    <citation type="submission" date="2017-10" db="EMBL/GenBank/DDBJ databases">
        <title>Ladona fulva Genome sequencing and assembly.</title>
        <authorList>
            <person name="Murali S."/>
            <person name="Richards S."/>
            <person name="Bandaranaike D."/>
            <person name="Bellair M."/>
            <person name="Blankenburg K."/>
            <person name="Chao H."/>
            <person name="Dinh H."/>
            <person name="Doddapaneni H."/>
            <person name="Dugan-Rocha S."/>
            <person name="Elkadiri S."/>
            <person name="Gnanaolivu R."/>
            <person name="Hernandez B."/>
            <person name="Skinner E."/>
            <person name="Javaid M."/>
            <person name="Lee S."/>
            <person name="Li M."/>
            <person name="Ming W."/>
            <person name="Munidasa M."/>
            <person name="Muniz J."/>
            <person name="Nguyen L."/>
            <person name="Hughes D."/>
            <person name="Osuji N."/>
            <person name="Pu L.-L."/>
            <person name="Puazo M."/>
            <person name="Qu C."/>
            <person name="Quiroz J."/>
            <person name="Raj R."/>
            <person name="Weissenberger G."/>
            <person name="Xin Y."/>
            <person name="Zou X."/>
            <person name="Han Y."/>
            <person name="Worley K."/>
            <person name="Muzny D."/>
            <person name="Gibbs R."/>
        </authorList>
    </citation>
    <scope>NUCLEOTIDE SEQUENCE</scope>
    <source>
        <strain evidence="11">Sampled in the wild</strain>
    </source>
</reference>
<dbReference type="GO" id="GO:0005789">
    <property type="term" value="C:endoplasmic reticulum membrane"/>
    <property type="evidence" value="ECO:0007669"/>
    <property type="project" value="UniProtKB-SubCell"/>
</dbReference>
<dbReference type="SMART" id="SM01270">
    <property type="entry name" value="Longin"/>
    <property type="match status" value="1"/>
</dbReference>
<dbReference type="GO" id="GO:0015031">
    <property type="term" value="P:protein transport"/>
    <property type="evidence" value="ECO:0007669"/>
    <property type="project" value="UniProtKB-KW"/>
</dbReference>
<keyword evidence="9" id="KW-0812">Transmembrane</keyword>
<gene>
    <name evidence="11" type="ORF">J437_LFUL001003</name>
</gene>
<evidence type="ECO:0000256" key="8">
    <source>
        <dbReference type="ARBA" id="ARBA00024188"/>
    </source>
</evidence>
<dbReference type="GO" id="GO:0005794">
    <property type="term" value="C:Golgi apparatus"/>
    <property type="evidence" value="ECO:0007669"/>
    <property type="project" value="UniProtKB-SubCell"/>
</dbReference>
<dbReference type="OrthoDB" id="1719357at2759"/>
<comment type="subcellular location">
    <subcellularLocation>
        <location evidence="1">Endoplasmic reticulum membrane</location>
        <topology evidence="1">Single-pass type IV membrane protein</topology>
    </subcellularLocation>
    <subcellularLocation>
        <location evidence="8">Golgi apparatus</location>
        <location evidence="8">cis-Golgi network membrane</location>
    </subcellularLocation>
    <subcellularLocation>
        <location evidence="2">Melanosome</location>
    </subcellularLocation>
</comment>
<proteinExistence type="inferred from homology"/>
<dbReference type="SUPFAM" id="SSF64356">
    <property type="entry name" value="SNARE-like"/>
    <property type="match status" value="1"/>
</dbReference>
<comment type="function">
    <text evidence="7">SNARE involved in targeting and fusion of ER-derived transport vesicles with the Golgi complex as well as Golgi-derived retrograde transport vesicles with the ER.</text>
</comment>
<name>A0A8K0KFM1_LADFU</name>
<reference evidence="11" key="1">
    <citation type="submission" date="2013-04" db="EMBL/GenBank/DDBJ databases">
        <authorList>
            <person name="Qu J."/>
            <person name="Murali S.C."/>
            <person name="Bandaranaike D."/>
            <person name="Bellair M."/>
            <person name="Blankenburg K."/>
            <person name="Chao H."/>
            <person name="Dinh H."/>
            <person name="Doddapaneni H."/>
            <person name="Downs B."/>
            <person name="Dugan-Rocha S."/>
            <person name="Elkadiri S."/>
            <person name="Gnanaolivu R.D."/>
            <person name="Hernandez B."/>
            <person name="Javaid M."/>
            <person name="Jayaseelan J.C."/>
            <person name="Lee S."/>
            <person name="Li M."/>
            <person name="Ming W."/>
            <person name="Munidasa M."/>
            <person name="Muniz J."/>
            <person name="Nguyen L."/>
            <person name="Ongeri F."/>
            <person name="Osuji N."/>
            <person name="Pu L.-L."/>
            <person name="Puazo M."/>
            <person name="Qu C."/>
            <person name="Quiroz J."/>
            <person name="Raj R."/>
            <person name="Weissenberger G."/>
            <person name="Xin Y."/>
            <person name="Zou X."/>
            <person name="Han Y."/>
            <person name="Richards S."/>
            <person name="Worley K."/>
            <person name="Muzny D."/>
            <person name="Gibbs R."/>
        </authorList>
    </citation>
    <scope>NUCLEOTIDE SEQUENCE</scope>
    <source>
        <strain evidence="11">Sampled in the wild</strain>
    </source>
</reference>
<keyword evidence="12" id="KW-1185">Reference proteome</keyword>
<evidence type="ECO:0000313" key="12">
    <source>
        <dbReference type="Proteomes" id="UP000792457"/>
    </source>
</evidence>
<evidence type="ECO:0000256" key="1">
    <source>
        <dbReference type="ARBA" id="ARBA00004163"/>
    </source>
</evidence>
<comment type="similarity">
    <text evidence="3">Belongs to the synaptobrevin family.</text>
</comment>
<sequence length="307" mass="34617">MILYAMIMRSRDGMPLSATTDCSYDSNRNVKESIRLMKVVAKKTSQYPERCTVKVNGHSIHFSTTGGVSYLVLCESSYLTVLAFSFLDELAKEFTSRYDSRKINESRRPYSFIEFDNIIHKTRQRYNKPQTLSTKVNLSQLSAEIKANPPAILTRDDVEPVQNGLSKTNVSNIYVGPSPKLEPMSWCTVISVVSTLFMASIDMYRGISALSVSSIDEYEGPSPVHGLLFLLEGTLQCFQFYLLVYYTRYRMLESWATVGIMWILGIAGWSWAVRDTLQLLVRLGVTSAAHGCTLLRPLAPKPPNYNV</sequence>
<dbReference type="AlphaFoldDB" id="A0A8K0KFM1"/>
<evidence type="ECO:0000259" key="10">
    <source>
        <dbReference type="PROSITE" id="PS50859"/>
    </source>
</evidence>